<keyword evidence="1" id="KW-0614">Plasmid</keyword>
<accession>A0ABY8HSZ0</accession>
<sequence length="161" mass="16412">MSGTVTSAGVAATAVARIIPARAGVAVTAVVRITPARAGVATTAVVRITPARAGVATTAVARITIARAGVANIAVARIASAGAAATGRWGAWVSASTRFGVGLTRIAFRYCRDDCTCHRGRQRLALFFCSLDHPVCRPTGTALPGENGALNHLSLCWGGCR</sequence>
<geneLocation type="plasmid" evidence="1 2">
    <name>unnamedB</name>
</geneLocation>
<dbReference type="Proteomes" id="UP001214094">
    <property type="component" value="Plasmid unnamedB"/>
</dbReference>
<evidence type="ECO:0000313" key="2">
    <source>
        <dbReference type="Proteomes" id="UP001214094"/>
    </source>
</evidence>
<dbReference type="RefSeq" id="WP_156553158.1">
    <property type="nucleotide sequence ID" value="NZ_CP015882.1"/>
</dbReference>
<proteinExistence type="predicted"/>
<dbReference type="EMBL" id="CP121310">
    <property type="protein sequence ID" value="WFP94883.1"/>
    <property type="molecule type" value="Genomic_DNA"/>
</dbReference>
<dbReference type="GeneID" id="42983399"/>
<keyword evidence="2" id="KW-1185">Reference proteome</keyword>
<protein>
    <submittedName>
        <fullName evidence="1">Uncharacterized protein</fullName>
    </submittedName>
</protein>
<reference evidence="1 2" key="1">
    <citation type="submission" date="2023-03" db="EMBL/GenBank/DDBJ databases">
        <title>Comparative genome and transcriptome analysis combination mining strategies for increasing vitamin B12 production of Ensifer adhaerens strain.</title>
        <authorList>
            <person name="Yongheng L."/>
        </authorList>
    </citation>
    <scope>NUCLEOTIDE SEQUENCE [LARGE SCALE GENOMIC DNA]</scope>
    <source>
        <strain evidence="1 2">Casida A-T305</strain>
        <plasmid evidence="1 2">unnamedB</plasmid>
    </source>
</reference>
<organism evidence="1 2">
    <name type="scientific">Ensifer adhaerens</name>
    <name type="common">Sinorhizobium morelense</name>
    <dbReference type="NCBI Taxonomy" id="106592"/>
    <lineage>
        <taxon>Bacteria</taxon>
        <taxon>Pseudomonadati</taxon>
        <taxon>Pseudomonadota</taxon>
        <taxon>Alphaproteobacteria</taxon>
        <taxon>Hyphomicrobiales</taxon>
        <taxon>Rhizobiaceae</taxon>
        <taxon>Sinorhizobium/Ensifer group</taxon>
        <taxon>Ensifer</taxon>
    </lineage>
</organism>
<evidence type="ECO:0000313" key="1">
    <source>
        <dbReference type="EMBL" id="WFP94883.1"/>
    </source>
</evidence>
<name>A0ABY8HSZ0_ENSAD</name>
<gene>
    <name evidence="1" type="ORF">P4B07_34460</name>
</gene>